<feature type="transmembrane region" description="Helical" evidence="1">
    <location>
        <begin position="107"/>
        <end position="132"/>
    </location>
</feature>
<organism evidence="2 3">
    <name type="scientific">Lentinula lateritia</name>
    <dbReference type="NCBI Taxonomy" id="40482"/>
    <lineage>
        <taxon>Eukaryota</taxon>
        <taxon>Fungi</taxon>
        <taxon>Dikarya</taxon>
        <taxon>Basidiomycota</taxon>
        <taxon>Agaricomycotina</taxon>
        <taxon>Agaricomycetes</taxon>
        <taxon>Agaricomycetidae</taxon>
        <taxon>Agaricales</taxon>
        <taxon>Marasmiineae</taxon>
        <taxon>Omphalotaceae</taxon>
        <taxon>Lentinula</taxon>
    </lineage>
</organism>
<name>A0A9W9AXB1_9AGAR</name>
<comment type="caution">
    <text evidence="2">The sequence shown here is derived from an EMBL/GenBank/DDBJ whole genome shotgun (WGS) entry which is preliminary data.</text>
</comment>
<keyword evidence="1" id="KW-0472">Membrane</keyword>
<feature type="transmembrane region" description="Helical" evidence="1">
    <location>
        <begin position="12"/>
        <end position="32"/>
    </location>
</feature>
<evidence type="ECO:0000313" key="3">
    <source>
        <dbReference type="Proteomes" id="UP001150238"/>
    </source>
</evidence>
<proteinExistence type="predicted"/>
<gene>
    <name evidence="2" type="ORF">C8J55DRAFT_501071</name>
</gene>
<keyword evidence="1" id="KW-0812">Transmembrane</keyword>
<reference evidence="2" key="1">
    <citation type="submission" date="2022-08" db="EMBL/GenBank/DDBJ databases">
        <authorList>
            <consortium name="DOE Joint Genome Institute"/>
            <person name="Min B."/>
            <person name="Riley R."/>
            <person name="Sierra-Patev S."/>
            <person name="Naranjo-Ortiz M."/>
            <person name="Looney B."/>
            <person name="Konkel Z."/>
            <person name="Slot J.C."/>
            <person name="Sakamoto Y."/>
            <person name="Steenwyk J.L."/>
            <person name="Rokas A."/>
            <person name="Carro J."/>
            <person name="Camarero S."/>
            <person name="Ferreira P."/>
            <person name="Molpeceres G."/>
            <person name="Ruiz-Duenas F.J."/>
            <person name="Serrano A."/>
            <person name="Henrissat B."/>
            <person name="Drula E."/>
            <person name="Hughes K.W."/>
            <person name="Mata J.L."/>
            <person name="Ishikawa N.K."/>
            <person name="Vargas-Isla R."/>
            <person name="Ushijima S."/>
            <person name="Smith C.A."/>
            <person name="Ahrendt S."/>
            <person name="Andreopoulos W."/>
            <person name="He G."/>
            <person name="Labutti K."/>
            <person name="Lipzen A."/>
            <person name="Ng V."/>
            <person name="Sandor L."/>
            <person name="Barry K."/>
            <person name="Martinez A.T."/>
            <person name="Xiao Y."/>
            <person name="Gibbons J.G."/>
            <person name="Terashima K."/>
            <person name="Hibbett D.S."/>
            <person name="Grigoriev I.V."/>
        </authorList>
    </citation>
    <scope>NUCLEOTIDE SEQUENCE</scope>
    <source>
        <strain evidence="2">Sp2 HRB7682 ss15</strain>
    </source>
</reference>
<accession>A0A9W9AXB1</accession>
<protein>
    <submittedName>
        <fullName evidence="2">Uncharacterized protein</fullName>
    </submittedName>
</protein>
<sequence>MFVINALPKTLRILTWLSIFLSIITFVFSLVSELGVTSFFLGPCISFVTLIYLLTVLIIEHKRNTTTGSIRAPRNHMRLGSTSDLPNNLPLTTVVEHSAYSSLPSVIIAYFLGICWFLTSIASMILLAAIEWSGIADAAVAIVSCYAATAQTVVWFALAGVVHWERVVQLGKKTMGAVA</sequence>
<evidence type="ECO:0000313" key="2">
    <source>
        <dbReference type="EMBL" id="KAJ4492697.1"/>
    </source>
</evidence>
<keyword evidence="1" id="KW-1133">Transmembrane helix</keyword>
<evidence type="ECO:0000256" key="1">
    <source>
        <dbReference type="SAM" id="Phobius"/>
    </source>
</evidence>
<dbReference type="Proteomes" id="UP001150238">
    <property type="component" value="Unassembled WGS sequence"/>
</dbReference>
<reference evidence="2" key="2">
    <citation type="journal article" date="2023" name="Proc. Natl. Acad. Sci. U.S.A.">
        <title>A global phylogenomic analysis of the shiitake genus Lentinula.</title>
        <authorList>
            <person name="Sierra-Patev S."/>
            <person name="Min B."/>
            <person name="Naranjo-Ortiz M."/>
            <person name="Looney B."/>
            <person name="Konkel Z."/>
            <person name="Slot J.C."/>
            <person name="Sakamoto Y."/>
            <person name="Steenwyk J.L."/>
            <person name="Rokas A."/>
            <person name="Carro J."/>
            <person name="Camarero S."/>
            <person name="Ferreira P."/>
            <person name="Molpeceres G."/>
            <person name="Ruiz-Duenas F.J."/>
            <person name="Serrano A."/>
            <person name="Henrissat B."/>
            <person name="Drula E."/>
            <person name="Hughes K.W."/>
            <person name="Mata J.L."/>
            <person name="Ishikawa N.K."/>
            <person name="Vargas-Isla R."/>
            <person name="Ushijima S."/>
            <person name="Smith C.A."/>
            <person name="Donoghue J."/>
            <person name="Ahrendt S."/>
            <person name="Andreopoulos W."/>
            <person name="He G."/>
            <person name="LaButti K."/>
            <person name="Lipzen A."/>
            <person name="Ng V."/>
            <person name="Riley R."/>
            <person name="Sandor L."/>
            <person name="Barry K."/>
            <person name="Martinez A.T."/>
            <person name="Xiao Y."/>
            <person name="Gibbons J.G."/>
            <person name="Terashima K."/>
            <person name="Grigoriev I.V."/>
            <person name="Hibbett D."/>
        </authorList>
    </citation>
    <scope>NUCLEOTIDE SEQUENCE</scope>
    <source>
        <strain evidence="2">Sp2 HRB7682 ss15</strain>
    </source>
</reference>
<dbReference type="AlphaFoldDB" id="A0A9W9AXB1"/>
<dbReference type="EMBL" id="JANVFS010000004">
    <property type="protein sequence ID" value="KAJ4492697.1"/>
    <property type="molecule type" value="Genomic_DNA"/>
</dbReference>
<feature type="transmembrane region" description="Helical" evidence="1">
    <location>
        <begin position="38"/>
        <end position="59"/>
    </location>
</feature>
<feature type="transmembrane region" description="Helical" evidence="1">
    <location>
        <begin position="138"/>
        <end position="164"/>
    </location>
</feature>